<sequence length="613" mass="69058">MSNKPQPQPIQKLQRRQDDSLLTGRKRSHSASSNDSPSVLFSNNFSDSGSSSMASTSSSNNQIKRKRSINHTDSSSSGDNSVNISSSSSTSSSTPQRLTAQRSVPAFLNKLYNMVDDVSTNDLIRWSKDGTSFLVERHEDFARTVLPRFYKHNTFASFVRQLNMYDFHKIPHIQQGVMISESDHEIWEFSNPHFQRGRSDLLILVTRKKNKDRDTTDGDAPNINTLAEDLTLVKKHQATIGSQLMDLHRDNEILWQETLTSREKYHRHQEAIEKILLFLTAVFSTNDQLALVSGKFTGKHLSISLTLVIGSSEILPKALIEEAASLMGITISQDEVNKIKSSNAAIGPNALSNVLSSVLKLYSVNHPEQATDNDDISQLQPTTPLAAPPTAVPGSTIEELKTPSLADFSQTLNTATRSAQSITQDIDLLQMNIESLANNLGIDASQLDDDLDIQDNAMWNNNKMDPLIADHKQQNIAAIINSSQSRFSLQNPPLGRPQRQQQPQIPRLNNNNKPRMKAQERYRPYQQVKVDNTTDIYRQFISSMNHNDSFGPNYPHEYNNANRRPSATNYFVNADMMQPQPQPQQDDYSLMDLQNNYNTNDNNMPEPPFYNKR</sequence>
<dbReference type="OrthoDB" id="2256893at2759"/>
<proteinExistence type="inferred from homology"/>
<name>A0A9P6Y3I9_RHIOR</name>
<comment type="similarity">
    <text evidence="2 7">Belongs to the HSF family.</text>
</comment>
<keyword evidence="5" id="KW-0804">Transcription</keyword>
<comment type="caution">
    <text evidence="10">The sequence shown here is derived from an EMBL/GenBank/DDBJ whole genome shotgun (WGS) entry which is preliminary data.</text>
</comment>
<gene>
    <name evidence="10" type="ORF">G6F51_009702</name>
</gene>
<feature type="region of interest" description="Disordered" evidence="8">
    <location>
        <begin position="487"/>
        <end position="521"/>
    </location>
</feature>
<dbReference type="PRINTS" id="PR00056">
    <property type="entry name" value="HSFDOMAIN"/>
</dbReference>
<feature type="compositionally biased region" description="Low complexity" evidence="8">
    <location>
        <begin position="42"/>
        <end position="61"/>
    </location>
</feature>
<dbReference type="PANTHER" id="PTHR10015:SF427">
    <property type="entry name" value="HEAT SHOCK FACTOR PROTEIN"/>
    <property type="match status" value="1"/>
</dbReference>
<accession>A0A9P6Y3I9</accession>
<comment type="subcellular location">
    <subcellularLocation>
        <location evidence="1">Nucleus</location>
    </subcellularLocation>
</comment>
<feature type="compositionally biased region" description="Low complexity" evidence="8">
    <location>
        <begin position="72"/>
        <end position="93"/>
    </location>
</feature>
<organism evidence="10 11">
    <name type="scientific">Rhizopus oryzae</name>
    <name type="common">Mucormycosis agent</name>
    <name type="synonym">Rhizopus arrhizus var. delemar</name>
    <dbReference type="NCBI Taxonomy" id="64495"/>
    <lineage>
        <taxon>Eukaryota</taxon>
        <taxon>Fungi</taxon>
        <taxon>Fungi incertae sedis</taxon>
        <taxon>Mucoromycota</taxon>
        <taxon>Mucoromycotina</taxon>
        <taxon>Mucoromycetes</taxon>
        <taxon>Mucorales</taxon>
        <taxon>Mucorineae</taxon>
        <taxon>Rhizopodaceae</taxon>
        <taxon>Rhizopus</taxon>
    </lineage>
</organism>
<feature type="region of interest" description="Disordered" evidence="8">
    <location>
        <begin position="1"/>
        <end position="98"/>
    </location>
</feature>
<dbReference type="InterPro" id="IPR000232">
    <property type="entry name" value="HSF_DNA-bd"/>
</dbReference>
<keyword evidence="3" id="KW-0805">Transcription regulation</keyword>
<evidence type="ECO:0000256" key="3">
    <source>
        <dbReference type="ARBA" id="ARBA00023015"/>
    </source>
</evidence>
<feature type="compositionally biased region" description="Polar residues" evidence="8">
    <location>
        <begin position="1"/>
        <end position="11"/>
    </location>
</feature>
<dbReference type="PANTHER" id="PTHR10015">
    <property type="entry name" value="HEAT SHOCK TRANSCRIPTION FACTOR"/>
    <property type="match status" value="1"/>
</dbReference>
<evidence type="ECO:0000256" key="6">
    <source>
        <dbReference type="ARBA" id="ARBA00023242"/>
    </source>
</evidence>
<dbReference type="AlphaFoldDB" id="A0A9P6Y3I9"/>
<dbReference type="EMBL" id="JAANIT010001834">
    <property type="protein sequence ID" value="KAG1538549.1"/>
    <property type="molecule type" value="Genomic_DNA"/>
</dbReference>
<dbReference type="Pfam" id="PF00447">
    <property type="entry name" value="HSF_DNA-bind"/>
    <property type="match status" value="1"/>
</dbReference>
<dbReference type="InterPro" id="IPR036388">
    <property type="entry name" value="WH-like_DNA-bd_sf"/>
</dbReference>
<keyword evidence="4" id="KW-0238">DNA-binding</keyword>
<evidence type="ECO:0000259" key="9">
    <source>
        <dbReference type="SMART" id="SM00415"/>
    </source>
</evidence>
<feature type="region of interest" description="Disordered" evidence="8">
    <location>
        <begin position="370"/>
        <end position="390"/>
    </location>
</feature>
<dbReference type="GO" id="GO:0003700">
    <property type="term" value="F:DNA-binding transcription factor activity"/>
    <property type="evidence" value="ECO:0007669"/>
    <property type="project" value="InterPro"/>
</dbReference>
<evidence type="ECO:0000256" key="4">
    <source>
        <dbReference type="ARBA" id="ARBA00023125"/>
    </source>
</evidence>
<evidence type="ECO:0000256" key="5">
    <source>
        <dbReference type="ARBA" id="ARBA00023163"/>
    </source>
</evidence>
<dbReference type="Proteomes" id="UP000717996">
    <property type="component" value="Unassembled WGS sequence"/>
</dbReference>
<dbReference type="GO" id="GO:0043565">
    <property type="term" value="F:sequence-specific DNA binding"/>
    <property type="evidence" value="ECO:0007669"/>
    <property type="project" value="InterPro"/>
</dbReference>
<evidence type="ECO:0000256" key="2">
    <source>
        <dbReference type="ARBA" id="ARBA00006403"/>
    </source>
</evidence>
<evidence type="ECO:0000256" key="1">
    <source>
        <dbReference type="ARBA" id="ARBA00004123"/>
    </source>
</evidence>
<dbReference type="SUPFAM" id="SSF46785">
    <property type="entry name" value="Winged helix' DNA-binding domain"/>
    <property type="match status" value="1"/>
</dbReference>
<protein>
    <recommendedName>
        <fullName evidence="9">HSF-type DNA-binding domain-containing protein</fullName>
    </recommendedName>
</protein>
<feature type="compositionally biased region" description="Low complexity" evidence="8">
    <location>
        <begin position="489"/>
        <end position="512"/>
    </location>
</feature>
<dbReference type="FunFam" id="1.10.10.10:FF:000027">
    <property type="entry name" value="Heat shock transcription factor 1"/>
    <property type="match status" value="1"/>
</dbReference>
<evidence type="ECO:0000256" key="8">
    <source>
        <dbReference type="SAM" id="MobiDB-lite"/>
    </source>
</evidence>
<evidence type="ECO:0000313" key="10">
    <source>
        <dbReference type="EMBL" id="KAG1538549.1"/>
    </source>
</evidence>
<reference evidence="10" key="1">
    <citation type="journal article" date="2020" name="Microb. Genom.">
        <title>Genetic diversity of clinical and environmental Mucorales isolates obtained from an investigation of mucormycosis cases among solid organ transplant recipients.</title>
        <authorList>
            <person name="Nguyen M.H."/>
            <person name="Kaul D."/>
            <person name="Muto C."/>
            <person name="Cheng S.J."/>
            <person name="Richter R.A."/>
            <person name="Bruno V.M."/>
            <person name="Liu G."/>
            <person name="Beyhan S."/>
            <person name="Sundermann A.J."/>
            <person name="Mounaud S."/>
            <person name="Pasculle A.W."/>
            <person name="Nierman W.C."/>
            <person name="Driscoll E."/>
            <person name="Cumbie R."/>
            <person name="Clancy C.J."/>
            <person name="Dupont C.L."/>
        </authorList>
    </citation>
    <scope>NUCLEOTIDE SEQUENCE</scope>
    <source>
        <strain evidence="10">GL16</strain>
    </source>
</reference>
<feature type="domain" description="HSF-type DNA-binding" evidence="9">
    <location>
        <begin position="103"/>
        <end position="208"/>
    </location>
</feature>
<dbReference type="GO" id="GO:0005634">
    <property type="term" value="C:nucleus"/>
    <property type="evidence" value="ECO:0007669"/>
    <property type="project" value="UniProtKB-SubCell"/>
</dbReference>
<evidence type="ECO:0000313" key="11">
    <source>
        <dbReference type="Proteomes" id="UP000717996"/>
    </source>
</evidence>
<evidence type="ECO:0000256" key="7">
    <source>
        <dbReference type="RuleBase" id="RU004020"/>
    </source>
</evidence>
<dbReference type="SMART" id="SM00415">
    <property type="entry name" value="HSF"/>
    <property type="match status" value="1"/>
</dbReference>
<dbReference type="Gene3D" id="1.10.10.10">
    <property type="entry name" value="Winged helix-like DNA-binding domain superfamily/Winged helix DNA-binding domain"/>
    <property type="match status" value="1"/>
</dbReference>
<keyword evidence="6" id="KW-0539">Nucleus</keyword>
<feature type="compositionally biased region" description="Polar residues" evidence="8">
    <location>
        <begin position="30"/>
        <end position="41"/>
    </location>
</feature>
<dbReference type="InterPro" id="IPR036390">
    <property type="entry name" value="WH_DNA-bd_sf"/>
</dbReference>